<dbReference type="OrthoDB" id="770452at2"/>
<evidence type="ECO:0000259" key="1">
    <source>
        <dbReference type="Pfam" id="PF22292"/>
    </source>
</evidence>
<feature type="domain" description="DUF6965" evidence="1">
    <location>
        <begin position="1"/>
        <end position="65"/>
    </location>
</feature>
<protein>
    <recommendedName>
        <fullName evidence="1">DUF6965 domain-containing protein</fullName>
    </recommendedName>
</protein>
<reference evidence="2" key="1">
    <citation type="submission" date="2011-03" db="EMBL/GenBank/DDBJ databases">
        <title>Complete sequence of Sphingobacterium sp. 21.</title>
        <authorList>
            <consortium name="US DOE Joint Genome Institute"/>
            <person name="Lucas S."/>
            <person name="Copeland A."/>
            <person name="Lapidus A."/>
            <person name="Cheng J.-F."/>
            <person name="Goodwin L."/>
            <person name="Pitluck S."/>
            <person name="Davenport K."/>
            <person name="Detter J.C."/>
            <person name="Han C."/>
            <person name="Tapia R."/>
            <person name="Land M."/>
            <person name="Hauser L."/>
            <person name="Kyrpides N."/>
            <person name="Ivanova N."/>
            <person name="Ovchinnikova G."/>
            <person name="Pagani I."/>
            <person name="Siebers A.K."/>
            <person name="Allgaier M."/>
            <person name="Thelen M.P."/>
            <person name="Hugenholtz P."/>
            <person name="Woyke T."/>
        </authorList>
    </citation>
    <scope>NUCLEOTIDE SEQUENCE</scope>
    <source>
        <strain evidence="2">21</strain>
    </source>
</reference>
<dbReference type="KEGG" id="shg:Sph21_3488"/>
<dbReference type="InterPro" id="IPR054238">
    <property type="entry name" value="DUF6965"/>
</dbReference>
<name>F4C2E8_SPHS2</name>
<dbReference type="EMBL" id="CP002584">
    <property type="protein sequence ID" value="ADZ80026.1"/>
    <property type="molecule type" value="Genomic_DNA"/>
</dbReference>
<organism evidence="2">
    <name type="scientific">Sphingobacterium sp. (strain 21)</name>
    <dbReference type="NCBI Taxonomy" id="743722"/>
    <lineage>
        <taxon>Bacteria</taxon>
        <taxon>Pseudomonadati</taxon>
        <taxon>Bacteroidota</taxon>
        <taxon>Sphingobacteriia</taxon>
        <taxon>Sphingobacteriales</taxon>
        <taxon>Sphingobacteriaceae</taxon>
        <taxon>Sphingobacterium</taxon>
    </lineage>
</organism>
<proteinExistence type="predicted"/>
<dbReference type="Pfam" id="PF22292">
    <property type="entry name" value="DUF6965"/>
    <property type="match status" value="1"/>
</dbReference>
<sequence>MTPQELKDYFDSNPPPFEVQWKPWAKIENTKRFLEACYTGIALFKGNYNNCPDYWHLKEFYEDITQGKIK</sequence>
<accession>F4C2E8</accession>
<gene>
    <name evidence="2" type="ordered locus">Sph21_3488</name>
</gene>
<dbReference type="eggNOG" id="ENOG5033EF9">
    <property type="taxonomic scope" value="Bacteria"/>
</dbReference>
<dbReference type="STRING" id="743722.Sph21_3488"/>
<dbReference type="HOGENOM" id="CLU_2755806_0_0_10"/>
<dbReference type="PATRIC" id="fig|743722.3.peg.3727"/>
<evidence type="ECO:0000313" key="2">
    <source>
        <dbReference type="EMBL" id="ADZ80026.1"/>
    </source>
</evidence>
<dbReference type="AlphaFoldDB" id="F4C2E8"/>